<comment type="caution">
    <text evidence="1">The sequence shown here is derived from an EMBL/GenBank/DDBJ whole genome shotgun (WGS) entry which is preliminary data.</text>
</comment>
<evidence type="ECO:0000313" key="2">
    <source>
        <dbReference type="Proteomes" id="UP001152888"/>
    </source>
</evidence>
<reference evidence="1" key="1">
    <citation type="submission" date="2022-03" db="EMBL/GenBank/DDBJ databases">
        <authorList>
            <person name="Sayadi A."/>
        </authorList>
    </citation>
    <scope>NUCLEOTIDE SEQUENCE</scope>
</reference>
<keyword evidence="2" id="KW-1185">Reference proteome</keyword>
<name>A0A9P0QF57_ACAOB</name>
<evidence type="ECO:0000313" key="1">
    <source>
        <dbReference type="EMBL" id="CAH2019048.1"/>
    </source>
</evidence>
<proteinExistence type="predicted"/>
<organism evidence="1 2">
    <name type="scientific">Acanthoscelides obtectus</name>
    <name type="common">Bean weevil</name>
    <name type="synonym">Bruchus obtectus</name>
    <dbReference type="NCBI Taxonomy" id="200917"/>
    <lineage>
        <taxon>Eukaryota</taxon>
        <taxon>Metazoa</taxon>
        <taxon>Ecdysozoa</taxon>
        <taxon>Arthropoda</taxon>
        <taxon>Hexapoda</taxon>
        <taxon>Insecta</taxon>
        <taxon>Pterygota</taxon>
        <taxon>Neoptera</taxon>
        <taxon>Endopterygota</taxon>
        <taxon>Coleoptera</taxon>
        <taxon>Polyphaga</taxon>
        <taxon>Cucujiformia</taxon>
        <taxon>Chrysomeloidea</taxon>
        <taxon>Chrysomelidae</taxon>
        <taxon>Bruchinae</taxon>
        <taxon>Bruchini</taxon>
        <taxon>Acanthoscelides</taxon>
    </lineage>
</organism>
<sequence>MIWYLETLD</sequence>
<dbReference type="Proteomes" id="UP001152888">
    <property type="component" value="Unassembled WGS sequence"/>
</dbReference>
<accession>A0A9P0QF57</accession>
<gene>
    <name evidence="1" type="ORF">ACAOBT_LOCUS37011</name>
</gene>
<protein>
    <submittedName>
        <fullName evidence="1">Uncharacterized protein</fullName>
    </submittedName>
</protein>
<dbReference type="EMBL" id="CAKOFQ010010114">
    <property type="protein sequence ID" value="CAH2019048.1"/>
    <property type="molecule type" value="Genomic_DNA"/>
</dbReference>